<organism evidence="1 2">
    <name type="scientific">Physcomitrium patens</name>
    <name type="common">Spreading-leaved earth moss</name>
    <name type="synonym">Physcomitrella patens</name>
    <dbReference type="NCBI Taxonomy" id="3218"/>
    <lineage>
        <taxon>Eukaryota</taxon>
        <taxon>Viridiplantae</taxon>
        <taxon>Streptophyta</taxon>
        <taxon>Embryophyta</taxon>
        <taxon>Bryophyta</taxon>
        <taxon>Bryophytina</taxon>
        <taxon>Bryopsida</taxon>
        <taxon>Funariidae</taxon>
        <taxon>Funariales</taxon>
        <taxon>Funariaceae</taxon>
        <taxon>Physcomitrium</taxon>
    </lineage>
</organism>
<protein>
    <submittedName>
        <fullName evidence="1">Uncharacterized protein</fullName>
    </submittedName>
</protein>
<dbReference type="InParanoid" id="A0A7I3ZLL6"/>
<dbReference type="AlphaFoldDB" id="A0A7I3ZLL6"/>
<reference evidence="1" key="3">
    <citation type="submission" date="2020-12" db="UniProtKB">
        <authorList>
            <consortium name="EnsemblPlants"/>
        </authorList>
    </citation>
    <scope>IDENTIFICATION</scope>
</reference>
<proteinExistence type="predicted"/>
<dbReference type="Proteomes" id="UP000006727">
    <property type="component" value="Chromosome 14"/>
</dbReference>
<evidence type="ECO:0000313" key="2">
    <source>
        <dbReference type="Proteomes" id="UP000006727"/>
    </source>
</evidence>
<sequence>MDRNTVIESGCEAWLEAFSGTAVVALHATQSVSSMPSATPLEKLRVNYRTPTVDHFPYRGFLKFSCERDVPTHVVQPTRKAMFALFP</sequence>
<evidence type="ECO:0000313" key="1">
    <source>
        <dbReference type="EnsemblPlants" id="PAC:32962786.CDS.1"/>
    </source>
</evidence>
<reference evidence="1 2" key="1">
    <citation type="journal article" date="2008" name="Science">
        <title>The Physcomitrella genome reveals evolutionary insights into the conquest of land by plants.</title>
        <authorList>
            <person name="Rensing S."/>
            <person name="Lang D."/>
            <person name="Zimmer A."/>
            <person name="Terry A."/>
            <person name="Salamov A."/>
            <person name="Shapiro H."/>
            <person name="Nishiyama T."/>
            <person name="Perroud P.-F."/>
            <person name="Lindquist E."/>
            <person name="Kamisugi Y."/>
            <person name="Tanahashi T."/>
            <person name="Sakakibara K."/>
            <person name="Fujita T."/>
            <person name="Oishi K."/>
            <person name="Shin-I T."/>
            <person name="Kuroki Y."/>
            <person name="Toyoda A."/>
            <person name="Suzuki Y."/>
            <person name="Hashimoto A."/>
            <person name="Yamaguchi K."/>
            <person name="Sugano A."/>
            <person name="Kohara Y."/>
            <person name="Fujiyama A."/>
            <person name="Anterola A."/>
            <person name="Aoki S."/>
            <person name="Ashton N."/>
            <person name="Barbazuk W.B."/>
            <person name="Barker E."/>
            <person name="Bennetzen J."/>
            <person name="Bezanilla M."/>
            <person name="Blankenship R."/>
            <person name="Cho S.H."/>
            <person name="Dutcher S."/>
            <person name="Estelle M."/>
            <person name="Fawcett J.A."/>
            <person name="Gundlach H."/>
            <person name="Hanada K."/>
            <person name="Heyl A."/>
            <person name="Hicks K.A."/>
            <person name="Hugh J."/>
            <person name="Lohr M."/>
            <person name="Mayer K."/>
            <person name="Melkozernov A."/>
            <person name="Murata T."/>
            <person name="Nelson D."/>
            <person name="Pils B."/>
            <person name="Prigge M."/>
            <person name="Reiss B."/>
            <person name="Renner T."/>
            <person name="Rombauts S."/>
            <person name="Rushton P."/>
            <person name="Sanderfoot A."/>
            <person name="Schween G."/>
            <person name="Shiu S.-H."/>
            <person name="Stueber K."/>
            <person name="Theodoulou F.L."/>
            <person name="Tu H."/>
            <person name="Van de Peer Y."/>
            <person name="Verrier P.J."/>
            <person name="Waters E."/>
            <person name="Wood A."/>
            <person name="Yang L."/>
            <person name="Cove D."/>
            <person name="Cuming A."/>
            <person name="Hasebe M."/>
            <person name="Lucas S."/>
            <person name="Mishler D.B."/>
            <person name="Reski R."/>
            <person name="Grigoriev I."/>
            <person name="Quatrano R.S."/>
            <person name="Boore J.L."/>
        </authorList>
    </citation>
    <scope>NUCLEOTIDE SEQUENCE [LARGE SCALE GENOMIC DNA]</scope>
    <source>
        <strain evidence="1 2">cv. Gransden 2004</strain>
    </source>
</reference>
<reference evidence="1 2" key="2">
    <citation type="journal article" date="2018" name="Plant J.">
        <title>The Physcomitrella patens chromosome-scale assembly reveals moss genome structure and evolution.</title>
        <authorList>
            <person name="Lang D."/>
            <person name="Ullrich K.K."/>
            <person name="Murat F."/>
            <person name="Fuchs J."/>
            <person name="Jenkins J."/>
            <person name="Haas F.B."/>
            <person name="Piednoel M."/>
            <person name="Gundlach H."/>
            <person name="Van Bel M."/>
            <person name="Meyberg R."/>
            <person name="Vives C."/>
            <person name="Morata J."/>
            <person name="Symeonidi A."/>
            <person name="Hiss M."/>
            <person name="Muchero W."/>
            <person name="Kamisugi Y."/>
            <person name="Saleh O."/>
            <person name="Blanc G."/>
            <person name="Decker E.L."/>
            <person name="van Gessel N."/>
            <person name="Grimwood J."/>
            <person name="Hayes R.D."/>
            <person name="Graham S.W."/>
            <person name="Gunter L.E."/>
            <person name="McDaniel S.F."/>
            <person name="Hoernstein S.N.W."/>
            <person name="Larsson A."/>
            <person name="Li F.W."/>
            <person name="Perroud P.F."/>
            <person name="Phillips J."/>
            <person name="Ranjan P."/>
            <person name="Rokshar D.S."/>
            <person name="Rothfels C.J."/>
            <person name="Schneider L."/>
            <person name="Shu S."/>
            <person name="Stevenson D.W."/>
            <person name="Thummler F."/>
            <person name="Tillich M."/>
            <person name="Villarreal Aguilar J.C."/>
            <person name="Widiez T."/>
            <person name="Wong G.K."/>
            <person name="Wymore A."/>
            <person name="Zhang Y."/>
            <person name="Zimmer A.D."/>
            <person name="Quatrano R.S."/>
            <person name="Mayer K.F.X."/>
            <person name="Goodstein D."/>
            <person name="Casacuberta J.M."/>
            <person name="Vandepoele K."/>
            <person name="Reski R."/>
            <person name="Cuming A.C."/>
            <person name="Tuskan G.A."/>
            <person name="Maumus F."/>
            <person name="Salse J."/>
            <person name="Schmutz J."/>
            <person name="Rensing S.A."/>
        </authorList>
    </citation>
    <scope>NUCLEOTIDE SEQUENCE [LARGE SCALE GENOMIC DNA]</scope>
    <source>
        <strain evidence="1 2">cv. Gransden 2004</strain>
    </source>
</reference>
<dbReference type="EMBL" id="ABEU02000014">
    <property type="status" value="NOT_ANNOTATED_CDS"/>
    <property type="molecule type" value="Genomic_DNA"/>
</dbReference>
<dbReference type="EnsemblPlants" id="Pp3c14_11720V3.3">
    <property type="protein sequence ID" value="PAC:32962786.CDS.1"/>
    <property type="gene ID" value="Pp3c14_11720"/>
</dbReference>
<name>A0A7I3ZLL6_PHYPA</name>
<accession>A0A7I3ZLL6</accession>
<keyword evidence="2" id="KW-1185">Reference proteome</keyword>
<dbReference type="Gramene" id="Pp3c14_11720V3.3">
    <property type="protein sequence ID" value="PAC:32962786.CDS.1"/>
    <property type="gene ID" value="Pp3c14_11720"/>
</dbReference>